<reference evidence="1 2" key="1">
    <citation type="journal article" date="2022" name="DNA Res.">
        <title>Chromosomal-level genome assembly of the orchid tree Bauhinia variegata (Leguminosae; Cercidoideae) supports the allotetraploid origin hypothesis of Bauhinia.</title>
        <authorList>
            <person name="Zhong Y."/>
            <person name="Chen Y."/>
            <person name="Zheng D."/>
            <person name="Pang J."/>
            <person name="Liu Y."/>
            <person name="Luo S."/>
            <person name="Meng S."/>
            <person name="Qian L."/>
            <person name="Wei D."/>
            <person name="Dai S."/>
            <person name="Zhou R."/>
        </authorList>
    </citation>
    <scope>NUCLEOTIDE SEQUENCE [LARGE SCALE GENOMIC DNA]</scope>
    <source>
        <strain evidence="1">BV-YZ2020</strain>
    </source>
</reference>
<comment type="caution">
    <text evidence="1">The sequence shown here is derived from an EMBL/GenBank/DDBJ whole genome shotgun (WGS) entry which is preliminary data.</text>
</comment>
<evidence type="ECO:0000313" key="2">
    <source>
        <dbReference type="Proteomes" id="UP000828941"/>
    </source>
</evidence>
<sequence length="583" mass="65197">MRYGLQSDILLGNALIHTYGKCKYVEGARRVFDQLSEKDVVSWTSLSSCYVNCRLPRQGLAAFREMGLNGVKPNSMSVSTILPACSELKDLNTGREIHGFAVRHGMEENVFVCSAIVNMYAKCLSVKQARLVFDMSSHRDVVSWNVVLTAYFTNKEYEKGLGLFSQMRKEGIMLDEVTWNAVIGGCMENGQTEQALEMLRQMQDAGFKPNEVTISSILPACSVLESLRTGKELHCYVIRNCLIGDLTSTTALVYMYAKCGDLNLSRNVFDMMPIKDVIAWNTMIIANAMHGNGEEVLLLFESMLNSGIKPNSVTFTGVLSGCSHTRLVEEGLQIFNSMGRIHSVEPDANHYASMVDVFSRAGRLEEAYEFIQRMSTEPTASAWGALLGGCRVYKNVELAKVAANHLFEIEPNNPGNYVLLFNILVTAKLWSEASEIRTLMKERGITKAPGCSWLQVGNRVHTFVVGDRSSTQSDKIYKFLDELGEKMRLAGYKPDTDYVLQDVDQEEKVESLCNHSEKLAVAFGILNLKGQSSIRVFKNLRICGDCHNAIKYMSNIVGVTIVVRDSVRFHHFRNGNCSCRDLW</sequence>
<protein>
    <submittedName>
        <fullName evidence="1">Uncharacterized protein</fullName>
    </submittedName>
</protein>
<name>A0ACB9NAV7_BAUVA</name>
<organism evidence="1 2">
    <name type="scientific">Bauhinia variegata</name>
    <name type="common">Purple orchid tree</name>
    <name type="synonym">Phanera variegata</name>
    <dbReference type="NCBI Taxonomy" id="167791"/>
    <lineage>
        <taxon>Eukaryota</taxon>
        <taxon>Viridiplantae</taxon>
        <taxon>Streptophyta</taxon>
        <taxon>Embryophyta</taxon>
        <taxon>Tracheophyta</taxon>
        <taxon>Spermatophyta</taxon>
        <taxon>Magnoliopsida</taxon>
        <taxon>eudicotyledons</taxon>
        <taxon>Gunneridae</taxon>
        <taxon>Pentapetalae</taxon>
        <taxon>rosids</taxon>
        <taxon>fabids</taxon>
        <taxon>Fabales</taxon>
        <taxon>Fabaceae</taxon>
        <taxon>Cercidoideae</taxon>
        <taxon>Cercideae</taxon>
        <taxon>Bauhiniinae</taxon>
        <taxon>Bauhinia</taxon>
    </lineage>
</organism>
<accession>A0ACB9NAV7</accession>
<proteinExistence type="predicted"/>
<dbReference type="EMBL" id="CM039432">
    <property type="protein sequence ID" value="KAI4333351.1"/>
    <property type="molecule type" value="Genomic_DNA"/>
</dbReference>
<keyword evidence="2" id="KW-1185">Reference proteome</keyword>
<gene>
    <name evidence="1" type="ORF">L6164_018177</name>
</gene>
<dbReference type="Proteomes" id="UP000828941">
    <property type="component" value="Chromosome 7"/>
</dbReference>
<evidence type="ECO:0000313" key="1">
    <source>
        <dbReference type="EMBL" id="KAI4333351.1"/>
    </source>
</evidence>